<protein>
    <submittedName>
        <fullName evidence="1">Uncharacterized protein</fullName>
    </submittedName>
</protein>
<evidence type="ECO:0000313" key="1">
    <source>
        <dbReference type="EMBL" id="CAJ2628281.1"/>
    </source>
</evidence>
<comment type="caution">
    <text evidence="1">The sequence shown here is derived from an EMBL/GenBank/DDBJ whole genome shotgun (WGS) entry which is preliminary data.</text>
</comment>
<dbReference type="EMBL" id="CASHSV030000001">
    <property type="protein sequence ID" value="CAJ2628281.1"/>
    <property type="molecule type" value="Genomic_DNA"/>
</dbReference>
<gene>
    <name evidence="1" type="ORF">MILVUS5_LOCUS558</name>
</gene>
<dbReference type="Proteomes" id="UP001177021">
    <property type="component" value="Unassembled WGS sequence"/>
</dbReference>
<accession>A0ACB0I816</accession>
<proteinExistence type="predicted"/>
<evidence type="ECO:0000313" key="2">
    <source>
        <dbReference type="Proteomes" id="UP001177021"/>
    </source>
</evidence>
<keyword evidence="2" id="KW-1185">Reference proteome</keyword>
<sequence length="729" mass="82904">MWVRNGIINIVDVGNDFFLVTFTSKEDHYRALIDGPWMIYDNYLVVREWSPNFHPSGGVIEKVAVWVRFSGLPIEYYDTKMLHFIGNRIGRTVKVDRTTQTQARGKYARLCVEVDLTKPLLAMFQIKDRCYKVEYEGLHMLCLVCGTFGHYKEGCVAKTNNNASNGEKAAETNRGEALSHASPAQEGPWRVVQKNRRPRKKVEGGRTDGTGATGGHPPSGSRFDILQENNARMEEEDHIVHTDAPTSIPRVTQSHGEKHVARKEVIPVIRAKSGGHIVDIAGNMIPFEFSSGPTPTAHVQNREAIKRSFNREAKTNEYQMEGVLNQTILSGSKGGVPEGGVNKVAEVKSRDSSLGHPTRGPKHSTRPPDIVNGSLISKPVLQRVDVDSGNDCSLEGIMVWNVRGAANTSFYRNCKQYLDIHHPEVLVIMELRTHPLKIKNSVVMMGFDGYIFSENRGFSGGIVIAWKKNVVEISSIHIDFQFIHTRLAIHGKQEFFFTAIYASPMEDNRQEMWDNIKHISNTMQDPWLLAGDFNDITSQDEKKGGAPVNLRKCRVFRERIIDCKLLDLGVIGSKFTWRGPIFDNGARILERLDRALSNDSWRVLFPNAMVRTLPRIDFSDHHPLLVNLTDMVNAYIERPFRFESAWQTHESFQQDLRSWWKQGSNLIENLSQVEDDLKEWKINTFGSVRKRKRELLARLGGIQRRRETRTMNPHLDSLEKLLQNDLAEK</sequence>
<reference evidence="1" key="1">
    <citation type="submission" date="2023-10" db="EMBL/GenBank/DDBJ databases">
        <authorList>
            <person name="Rodriguez Cubillos JULIANA M."/>
            <person name="De Vega J."/>
        </authorList>
    </citation>
    <scope>NUCLEOTIDE SEQUENCE</scope>
</reference>
<name>A0ACB0I816_TRIPR</name>
<organism evidence="1 2">
    <name type="scientific">Trifolium pratense</name>
    <name type="common">Red clover</name>
    <dbReference type="NCBI Taxonomy" id="57577"/>
    <lineage>
        <taxon>Eukaryota</taxon>
        <taxon>Viridiplantae</taxon>
        <taxon>Streptophyta</taxon>
        <taxon>Embryophyta</taxon>
        <taxon>Tracheophyta</taxon>
        <taxon>Spermatophyta</taxon>
        <taxon>Magnoliopsida</taxon>
        <taxon>eudicotyledons</taxon>
        <taxon>Gunneridae</taxon>
        <taxon>Pentapetalae</taxon>
        <taxon>rosids</taxon>
        <taxon>fabids</taxon>
        <taxon>Fabales</taxon>
        <taxon>Fabaceae</taxon>
        <taxon>Papilionoideae</taxon>
        <taxon>50 kb inversion clade</taxon>
        <taxon>NPAAA clade</taxon>
        <taxon>Hologalegina</taxon>
        <taxon>IRL clade</taxon>
        <taxon>Trifolieae</taxon>
        <taxon>Trifolium</taxon>
    </lineage>
</organism>